<dbReference type="SMART" id="SM00415">
    <property type="entry name" value="HSF"/>
    <property type="match status" value="1"/>
</dbReference>
<dbReference type="InterPro" id="IPR000232">
    <property type="entry name" value="HSF_DNA-bd"/>
</dbReference>
<name>A0A024UP60_9STRA</name>
<evidence type="ECO:0000256" key="1">
    <source>
        <dbReference type="ARBA" id="ARBA00004123"/>
    </source>
</evidence>
<gene>
    <name evidence="6" type="ORF">H310_02456</name>
</gene>
<protein>
    <recommendedName>
        <fullName evidence="5">HSF-type DNA-binding domain-containing protein</fullName>
    </recommendedName>
</protein>
<keyword evidence="3" id="KW-0539">Nucleus</keyword>
<dbReference type="Gene3D" id="1.10.10.10">
    <property type="entry name" value="Winged helix-like DNA-binding domain superfamily/Winged helix DNA-binding domain"/>
    <property type="match status" value="1"/>
</dbReference>
<dbReference type="AlphaFoldDB" id="A0A024UP60"/>
<dbReference type="Pfam" id="PF00447">
    <property type="entry name" value="HSF_DNA-bind"/>
    <property type="match status" value="1"/>
</dbReference>
<dbReference type="VEuPathDB" id="FungiDB:H310_02456"/>
<dbReference type="RefSeq" id="XP_008864187.1">
    <property type="nucleotide sequence ID" value="XM_008865965.1"/>
</dbReference>
<dbReference type="SUPFAM" id="SSF46785">
    <property type="entry name" value="Winged helix' DNA-binding domain"/>
    <property type="match status" value="1"/>
</dbReference>
<dbReference type="PANTHER" id="PTHR10015:SF206">
    <property type="entry name" value="HSF-TYPE DNA-BINDING DOMAIN-CONTAINING PROTEIN"/>
    <property type="match status" value="1"/>
</dbReference>
<dbReference type="PRINTS" id="PR00056">
    <property type="entry name" value="HSFDOMAIN"/>
</dbReference>
<dbReference type="GeneID" id="20079506"/>
<dbReference type="PANTHER" id="PTHR10015">
    <property type="entry name" value="HEAT SHOCK TRANSCRIPTION FACTOR"/>
    <property type="match status" value="1"/>
</dbReference>
<comment type="subcellular location">
    <subcellularLocation>
        <location evidence="1">Nucleus</location>
    </subcellularLocation>
</comment>
<keyword evidence="2" id="KW-0238">DNA-binding</keyword>
<dbReference type="OrthoDB" id="60033at2759"/>
<reference evidence="6" key="1">
    <citation type="submission" date="2013-12" db="EMBL/GenBank/DDBJ databases">
        <title>The Genome Sequence of Aphanomyces invadans NJM9701.</title>
        <authorList>
            <consortium name="The Broad Institute Genomics Platform"/>
            <person name="Russ C."/>
            <person name="Tyler B."/>
            <person name="van West P."/>
            <person name="Dieguez-Uribeondo J."/>
            <person name="Young S.K."/>
            <person name="Zeng Q."/>
            <person name="Gargeya S."/>
            <person name="Fitzgerald M."/>
            <person name="Abouelleil A."/>
            <person name="Alvarado L."/>
            <person name="Chapman S.B."/>
            <person name="Gainer-Dewar J."/>
            <person name="Goldberg J."/>
            <person name="Griggs A."/>
            <person name="Gujja S."/>
            <person name="Hansen M."/>
            <person name="Howarth C."/>
            <person name="Imamovic A."/>
            <person name="Ireland A."/>
            <person name="Larimer J."/>
            <person name="McCowan C."/>
            <person name="Murphy C."/>
            <person name="Pearson M."/>
            <person name="Poon T.W."/>
            <person name="Priest M."/>
            <person name="Roberts A."/>
            <person name="Saif S."/>
            <person name="Shea T."/>
            <person name="Sykes S."/>
            <person name="Wortman J."/>
            <person name="Nusbaum C."/>
            <person name="Birren B."/>
        </authorList>
    </citation>
    <scope>NUCLEOTIDE SEQUENCE [LARGE SCALE GENOMIC DNA]</scope>
    <source>
        <strain evidence="6">NJM9701</strain>
    </source>
</reference>
<evidence type="ECO:0000256" key="4">
    <source>
        <dbReference type="RuleBase" id="RU004020"/>
    </source>
</evidence>
<dbReference type="GO" id="GO:0005634">
    <property type="term" value="C:nucleus"/>
    <property type="evidence" value="ECO:0007669"/>
    <property type="project" value="UniProtKB-SubCell"/>
</dbReference>
<dbReference type="InterPro" id="IPR036388">
    <property type="entry name" value="WH-like_DNA-bd_sf"/>
</dbReference>
<dbReference type="GO" id="GO:0003700">
    <property type="term" value="F:DNA-binding transcription factor activity"/>
    <property type="evidence" value="ECO:0007669"/>
    <property type="project" value="InterPro"/>
</dbReference>
<dbReference type="InterPro" id="IPR036390">
    <property type="entry name" value="WH_DNA-bd_sf"/>
</dbReference>
<dbReference type="GO" id="GO:0043565">
    <property type="term" value="F:sequence-specific DNA binding"/>
    <property type="evidence" value="ECO:0007669"/>
    <property type="project" value="InterPro"/>
</dbReference>
<dbReference type="eggNOG" id="KOG0627">
    <property type="taxonomic scope" value="Eukaryota"/>
</dbReference>
<evidence type="ECO:0000256" key="2">
    <source>
        <dbReference type="ARBA" id="ARBA00023125"/>
    </source>
</evidence>
<dbReference type="STRING" id="157072.A0A024UP60"/>
<dbReference type="EMBL" id="KI913954">
    <property type="protein sequence ID" value="ETW08094.1"/>
    <property type="molecule type" value="Genomic_DNA"/>
</dbReference>
<feature type="domain" description="HSF-type DNA-binding" evidence="5">
    <location>
        <begin position="2"/>
        <end position="102"/>
    </location>
</feature>
<comment type="similarity">
    <text evidence="4">Belongs to the HSF family.</text>
</comment>
<evidence type="ECO:0000313" key="6">
    <source>
        <dbReference type="EMBL" id="ETW08094.1"/>
    </source>
</evidence>
<evidence type="ECO:0000256" key="3">
    <source>
        <dbReference type="ARBA" id="ARBA00023242"/>
    </source>
</evidence>
<accession>A0A024UP60</accession>
<sequence>MFLKRTMEMLAGCPAHVAAWNAQGTAFKVKDVSTFERRILPQFFRHNHFASFTRQLRFYGFEKTKVPLRENTKPDDELLCWEFTHPKFLRDAPHKLTSIRRKTCTDSTPKWNAEEVADLRANLSTLQAKMSILLGHVSTLATVLHEISTNGDAHQAEMAMEWDSALWDDMDELLLGNDSLGACGLDSIVDATVFAL</sequence>
<evidence type="ECO:0000259" key="5">
    <source>
        <dbReference type="SMART" id="SM00415"/>
    </source>
</evidence>
<proteinExistence type="inferred from homology"/>
<organism evidence="6">
    <name type="scientific">Aphanomyces invadans</name>
    <dbReference type="NCBI Taxonomy" id="157072"/>
    <lineage>
        <taxon>Eukaryota</taxon>
        <taxon>Sar</taxon>
        <taxon>Stramenopiles</taxon>
        <taxon>Oomycota</taxon>
        <taxon>Saprolegniomycetes</taxon>
        <taxon>Saprolegniales</taxon>
        <taxon>Verrucalvaceae</taxon>
        <taxon>Aphanomyces</taxon>
    </lineage>
</organism>